<sequence length="162" mass="17197">MPTAQPIDLDAVSGIIREHADLPGAMLPTLHAIQHKLGWIPAEAVPLVASALNVSRAEVQGVLDFYHEFRRTPPGRHVVQICRAESCQAMGGQALEAHARAELGVNFHQTTDDGAVTLEPVYCLGNCACSPAIRVDDDVHGRVSADGFDALMAELRGAEAAA</sequence>
<evidence type="ECO:0000256" key="6">
    <source>
        <dbReference type="ARBA" id="ARBA00023014"/>
    </source>
</evidence>
<evidence type="ECO:0000256" key="7">
    <source>
        <dbReference type="ARBA" id="ARBA00031580"/>
    </source>
</evidence>
<evidence type="ECO:0000256" key="3">
    <source>
        <dbReference type="ARBA" id="ARBA00022714"/>
    </source>
</evidence>
<evidence type="ECO:0000256" key="8">
    <source>
        <dbReference type="ARBA" id="ARBA00032788"/>
    </source>
</evidence>
<dbReference type="RefSeq" id="WP_164454376.1">
    <property type="nucleotide sequence ID" value="NZ_JAAIJQ010000067.1"/>
</dbReference>
<dbReference type="Pfam" id="PF01257">
    <property type="entry name" value="2Fe-2S_thioredx"/>
    <property type="match status" value="1"/>
</dbReference>
<evidence type="ECO:0000313" key="12">
    <source>
        <dbReference type="Proteomes" id="UP000483379"/>
    </source>
</evidence>
<gene>
    <name evidence="11" type="ORF">G3446_18815</name>
</gene>
<evidence type="ECO:0000256" key="10">
    <source>
        <dbReference type="PIRSR" id="PIRSR000216-1"/>
    </source>
</evidence>
<dbReference type="Gene3D" id="1.10.10.1590">
    <property type="entry name" value="NADH-quinone oxidoreductase subunit E"/>
    <property type="match status" value="1"/>
</dbReference>
<dbReference type="CDD" id="cd03081">
    <property type="entry name" value="TRX_Fd_NuoE_FDH_gamma"/>
    <property type="match status" value="1"/>
</dbReference>
<keyword evidence="6 10" id="KW-0411">Iron-sulfur</keyword>
<keyword evidence="4 10" id="KW-0479">Metal-binding</keyword>
<comment type="cofactor">
    <cofactor evidence="9">
        <name>[2Fe-2S] cluster</name>
        <dbReference type="ChEBI" id="CHEBI:190135"/>
    </cofactor>
</comment>
<organism evidence="11 12">
    <name type="scientific">Thiorhodococcus minor</name>
    <dbReference type="NCBI Taxonomy" id="57489"/>
    <lineage>
        <taxon>Bacteria</taxon>
        <taxon>Pseudomonadati</taxon>
        <taxon>Pseudomonadota</taxon>
        <taxon>Gammaproteobacteria</taxon>
        <taxon>Chromatiales</taxon>
        <taxon>Chromatiaceae</taxon>
        <taxon>Thiorhodococcus</taxon>
    </lineage>
</organism>
<reference evidence="11 12" key="1">
    <citation type="submission" date="2020-02" db="EMBL/GenBank/DDBJ databases">
        <title>Genome sequences of Thiorhodococcus mannitoliphagus and Thiorhodococcus minor, purple sulfur photosynthetic bacteria in the gammaproteobacterial family, Chromatiaceae.</title>
        <authorList>
            <person name="Aviles F.A."/>
            <person name="Meyer T.E."/>
            <person name="Kyndt J.A."/>
        </authorList>
    </citation>
    <scope>NUCLEOTIDE SEQUENCE [LARGE SCALE GENOMIC DNA]</scope>
    <source>
        <strain evidence="11 12">DSM 11518</strain>
    </source>
</reference>
<proteinExistence type="inferred from homology"/>
<accession>A0A6M0K4S9</accession>
<evidence type="ECO:0000256" key="1">
    <source>
        <dbReference type="ARBA" id="ARBA00010643"/>
    </source>
</evidence>
<evidence type="ECO:0000256" key="2">
    <source>
        <dbReference type="ARBA" id="ARBA00019898"/>
    </source>
</evidence>
<evidence type="ECO:0000256" key="9">
    <source>
        <dbReference type="ARBA" id="ARBA00034078"/>
    </source>
</evidence>
<keyword evidence="3 10" id="KW-0001">2Fe-2S</keyword>
<feature type="binding site" evidence="10">
    <location>
        <position position="123"/>
    </location>
    <ligand>
        <name>[2Fe-2S] cluster</name>
        <dbReference type="ChEBI" id="CHEBI:190135"/>
    </ligand>
</feature>
<dbReference type="NCBIfam" id="NF004638">
    <property type="entry name" value="PRK05988.1"/>
    <property type="match status" value="1"/>
</dbReference>
<dbReference type="GO" id="GO:0046872">
    <property type="term" value="F:metal ion binding"/>
    <property type="evidence" value="ECO:0007669"/>
    <property type="project" value="UniProtKB-KW"/>
</dbReference>
<comment type="caution">
    <text evidence="11">The sequence shown here is derived from an EMBL/GenBank/DDBJ whole genome shotgun (WGS) entry which is preliminary data.</text>
</comment>
<evidence type="ECO:0000256" key="4">
    <source>
        <dbReference type="ARBA" id="ARBA00022723"/>
    </source>
</evidence>
<comment type="similarity">
    <text evidence="1">Belongs to the complex I 24 kDa subunit family.</text>
</comment>
<comment type="cofactor">
    <cofactor evidence="10">
        <name>[2Fe-2S] cluster</name>
        <dbReference type="ChEBI" id="CHEBI:190135"/>
    </cofactor>
    <text evidence="10">Binds 1 [2Fe-2S] cluster.</text>
</comment>
<dbReference type="EMBL" id="JAAIJQ010000067">
    <property type="protein sequence ID" value="NEV63913.1"/>
    <property type="molecule type" value="Genomic_DNA"/>
</dbReference>
<name>A0A6M0K4S9_9GAMM</name>
<evidence type="ECO:0000313" key="11">
    <source>
        <dbReference type="EMBL" id="NEV63913.1"/>
    </source>
</evidence>
<dbReference type="SUPFAM" id="SSF52833">
    <property type="entry name" value="Thioredoxin-like"/>
    <property type="match status" value="1"/>
</dbReference>
<dbReference type="PANTHER" id="PTHR10371:SF3">
    <property type="entry name" value="NADH DEHYDROGENASE [UBIQUINONE] FLAVOPROTEIN 2, MITOCHONDRIAL"/>
    <property type="match status" value="1"/>
</dbReference>
<feature type="binding site" evidence="10">
    <location>
        <position position="87"/>
    </location>
    <ligand>
        <name>[2Fe-2S] cluster</name>
        <dbReference type="ChEBI" id="CHEBI:190135"/>
    </ligand>
</feature>
<dbReference type="InterPro" id="IPR002023">
    <property type="entry name" value="NuoE-like"/>
</dbReference>
<dbReference type="AlphaFoldDB" id="A0A6M0K4S9"/>
<dbReference type="Proteomes" id="UP000483379">
    <property type="component" value="Unassembled WGS sequence"/>
</dbReference>
<feature type="binding site" evidence="10">
    <location>
        <position position="127"/>
    </location>
    <ligand>
        <name>[2Fe-2S] cluster</name>
        <dbReference type="ChEBI" id="CHEBI:190135"/>
    </ligand>
</feature>
<keyword evidence="12" id="KW-1185">Reference proteome</keyword>
<dbReference type="InterPro" id="IPR036249">
    <property type="entry name" value="Thioredoxin-like_sf"/>
</dbReference>
<dbReference type="GO" id="GO:0003954">
    <property type="term" value="F:NADH dehydrogenase activity"/>
    <property type="evidence" value="ECO:0007669"/>
    <property type="project" value="TreeGrafter"/>
</dbReference>
<evidence type="ECO:0000256" key="5">
    <source>
        <dbReference type="ARBA" id="ARBA00023004"/>
    </source>
</evidence>
<keyword evidence="5 10" id="KW-0408">Iron</keyword>
<protein>
    <recommendedName>
        <fullName evidence="2">NADH-quinone oxidoreductase subunit E</fullName>
    </recommendedName>
    <alternativeName>
        <fullName evidence="7">NADH dehydrogenase I subunit E</fullName>
    </alternativeName>
    <alternativeName>
        <fullName evidence="8">NDH-1 subunit E</fullName>
    </alternativeName>
</protein>
<dbReference type="Gene3D" id="3.40.30.10">
    <property type="entry name" value="Glutaredoxin"/>
    <property type="match status" value="1"/>
</dbReference>
<dbReference type="PIRSF" id="PIRSF000216">
    <property type="entry name" value="NADH_DH_24kDa"/>
    <property type="match status" value="1"/>
</dbReference>
<feature type="binding site" evidence="10">
    <location>
        <position position="82"/>
    </location>
    <ligand>
        <name>[2Fe-2S] cluster</name>
        <dbReference type="ChEBI" id="CHEBI:190135"/>
    </ligand>
</feature>
<dbReference type="PANTHER" id="PTHR10371">
    <property type="entry name" value="NADH DEHYDROGENASE UBIQUINONE FLAVOPROTEIN 2, MITOCHONDRIAL"/>
    <property type="match status" value="1"/>
</dbReference>
<dbReference type="InterPro" id="IPR041921">
    <property type="entry name" value="NuoE_N"/>
</dbReference>
<dbReference type="GO" id="GO:0051537">
    <property type="term" value="F:2 iron, 2 sulfur cluster binding"/>
    <property type="evidence" value="ECO:0007669"/>
    <property type="project" value="UniProtKB-KW"/>
</dbReference>